<reference evidence="6 7" key="1">
    <citation type="submission" date="2022-01" db="EMBL/GenBank/DDBJ databases">
        <title>Labilibaculum sp. nov, a marine bacterium isolated from Antarctica.</title>
        <authorList>
            <person name="Dai W."/>
        </authorList>
    </citation>
    <scope>NUCLEOTIDE SEQUENCE [LARGE SCALE GENOMIC DNA]</scope>
    <source>
        <strain evidence="6 7">DW002</strain>
    </source>
</reference>
<comment type="cofactor">
    <cofactor evidence="1">
        <name>FAD</name>
        <dbReference type="ChEBI" id="CHEBI:57692"/>
    </cofactor>
</comment>
<dbReference type="InterPro" id="IPR006076">
    <property type="entry name" value="FAD-dep_OxRdtase"/>
</dbReference>
<evidence type="ECO:0000259" key="5">
    <source>
        <dbReference type="Pfam" id="PF01266"/>
    </source>
</evidence>
<keyword evidence="4" id="KW-0560">Oxidoreductase</keyword>
<comment type="similarity">
    <text evidence="2">Belongs to the DadA oxidoreductase family.</text>
</comment>
<dbReference type="PANTHER" id="PTHR13847:SF286">
    <property type="entry name" value="D-AMINO ACID DEHYDROGENASE"/>
    <property type="match status" value="1"/>
</dbReference>
<dbReference type="EMBL" id="JAKJSC010000007">
    <property type="protein sequence ID" value="MDE5420001.1"/>
    <property type="molecule type" value="Genomic_DNA"/>
</dbReference>
<feature type="domain" description="FAD dependent oxidoreductase" evidence="5">
    <location>
        <begin position="6"/>
        <end position="328"/>
    </location>
</feature>
<keyword evidence="7" id="KW-1185">Reference proteome</keyword>
<dbReference type="RefSeq" id="WP_275111333.1">
    <property type="nucleotide sequence ID" value="NZ_JAKJSC010000007.1"/>
</dbReference>
<evidence type="ECO:0000256" key="2">
    <source>
        <dbReference type="ARBA" id="ARBA00009410"/>
    </source>
</evidence>
<dbReference type="PANTHER" id="PTHR13847">
    <property type="entry name" value="SARCOSINE DEHYDROGENASE-RELATED"/>
    <property type="match status" value="1"/>
</dbReference>
<protein>
    <submittedName>
        <fullName evidence="6">FAD-binding oxidoreductase</fullName>
    </submittedName>
</protein>
<dbReference type="SUPFAM" id="SSF54373">
    <property type="entry name" value="FAD-linked reductases, C-terminal domain"/>
    <property type="match status" value="1"/>
</dbReference>
<name>A0ABT5VXE9_9BACT</name>
<dbReference type="InterPro" id="IPR036188">
    <property type="entry name" value="FAD/NAD-bd_sf"/>
</dbReference>
<proteinExistence type="inferred from homology"/>
<organism evidence="6 7">
    <name type="scientific">Paralabilibaculum antarcticum</name>
    <dbReference type="NCBI Taxonomy" id="2912572"/>
    <lineage>
        <taxon>Bacteria</taxon>
        <taxon>Pseudomonadati</taxon>
        <taxon>Bacteroidota</taxon>
        <taxon>Bacteroidia</taxon>
        <taxon>Marinilabiliales</taxon>
        <taxon>Marinifilaceae</taxon>
        <taxon>Paralabilibaculum</taxon>
    </lineage>
</organism>
<dbReference type="Pfam" id="PF01266">
    <property type="entry name" value="DAO"/>
    <property type="match status" value="1"/>
</dbReference>
<evidence type="ECO:0000256" key="1">
    <source>
        <dbReference type="ARBA" id="ARBA00001974"/>
    </source>
</evidence>
<keyword evidence="3" id="KW-0285">Flavoprotein</keyword>
<accession>A0ABT5VXE9</accession>
<dbReference type="Proteomes" id="UP001528920">
    <property type="component" value="Unassembled WGS sequence"/>
</dbReference>
<dbReference type="Gene3D" id="3.50.50.60">
    <property type="entry name" value="FAD/NAD(P)-binding domain"/>
    <property type="match status" value="1"/>
</dbReference>
<dbReference type="Gene3D" id="3.30.9.10">
    <property type="entry name" value="D-Amino Acid Oxidase, subunit A, domain 2"/>
    <property type="match status" value="1"/>
</dbReference>
<evidence type="ECO:0000256" key="3">
    <source>
        <dbReference type="ARBA" id="ARBA00022630"/>
    </source>
</evidence>
<dbReference type="SUPFAM" id="SSF51971">
    <property type="entry name" value="Nucleotide-binding domain"/>
    <property type="match status" value="1"/>
</dbReference>
<comment type="caution">
    <text evidence="6">The sequence shown here is derived from an EMBL/GenBank/DDBJ whole genome shotgun (WGS) entry which is preliminary data.</text>
</comment>
<sequence length="347" mass="39783">MEKQFLIVGQGIAGSLLAYEMYKAGMNFTIISNPEIKKASDVAAGMYNPMVFKRLTKSWMVDQILPVMTNSYQKLEEELGEQFLFPMDIIKPLVEDEGKMWEKRIFDGDFSEYMEEKNERGLFSGLKNFSVFGKVTKSGHVNLARLLSKLRDFFKDKGLLIESNFEYKDLGFINGNITWQGITARTIVFCEGYHAAKNPYFKNIAFKPTKGELLEIECEGLPENNIINKNLFVLPVGNHRFKVGATYDWKDQNEEVTAEAKTDLLSRLDKIIDIPYTVHNHWAGVRPTISDRRPVLGVHPQHSGIAIFNGLGTKGVMLAPYFAREMVQFLLFKSYPLDKEVDIRRFY</sequence>
<gene>
    <name evidence="6" type="ORF">L3049_18585</name>
</gene>
<evidence type="ECO:0000313" key="7">
    <source>
        <dbReference type="Proteomes" id="UP001528920"/>
    </source>
</evidence>
<evidence type="ECO:0000313" key="6">
    <source>
        <dbReference type="EMBL" id="MDE5420001.1"/>
    </source>
</evidence>
<evidence type="ECO:0000256" key="4">
    <source>
        <dbReference type="ARBA" id="ARBA00023002"/>
    </source>
</evidence>